<evidence type="ECO:0000256" key="4">
    <source>
        <dbReference type="ARBA" id="ARBA00023136"/>
    </source>
</evidence>
<keyword evidence="4 5" id="KW-0472">Membrane</keyword>
<dbReference type="PANTHER" id="PTHR12714">
    <property type="entry name" value="PROTEIN-S ISOPRENYLCYSTEINE O-METHYLTRANSFERASE"/>
    <property type="match status" value="1"/>
</dbReference>
<reference evidence="7" key="1">
    <citation type="submission" date="2017-09" db="EMBL/GenBank/DDBJ databases">
        <title>Depth-based differentiation of microbial function through sediment-hosted aquifers and enrichment of novel symbionts in the deep terrestrial subsurface.</title>
        <authorList>
            <person name="Probst A.J."/>
            <person name="Ladd B."/>
            <person name="Jarett J.K."/>
            <person name="Geller-Mcgrath D.E."/>
            <person name="Sieber C.M.K."/>
            <person name="Emerson J.B."/>
            <person name="Anantharaman K."/>
            <person name="Thomas B.C."/>
            <person name="Malmstrom R."/>
            <person name="Stieglmeier M."/>
            <person name="Klingl A."/>
            <person name="Woyke T."/>
            <person name="Ryan C.M."/>
            <person name="Banfield J.F."/>
        </authorList>
    </citation>
    <scope>NUCLEOTIDE SEQUENCE [LARGE SCALE GENOMIC DNA]</scope>
</reference>
<dbReference type="Gene3D" id="1.20.120.1630">
    <property type="match status" value="1"/>
</dbReference>
<organism evidence="6 7">
    <name type="scientific">Candidatus Desantisbacteria bacterium CG_4_8_14_3_um_filter_40_12</name>
    <dbReference type="NCBI Taxonomy" id="1974545"/>
    <lineage>
        <taxon>Bacteria</taxon>
        <taxon>Candidatus Desantisiibacteriota</taxon>
    </lineage>
</organism>
<dbReference type="EMBL" id="PFIC01000075">
    <property type="protein sequence ID" value="PIX17540.1"/>
    <property type="molecule type" value="Genomic_DNA"/>
</dbReference>
<evidence type="ECO:0000256" key="5">
    <source>
        <dbReference type="SAM" id="Phobius"/>
    </source>
</evidence>
<keyword evidence="3 5" id="KW-1133">Transmembrane helix</keyword>
<gene>
    <name evidence="6" type="ORF">COZ71_02845</name>
</gene>
<feature type="transmembrane region" description="Helical" evidence="5">
    <location>
        <begin position="6"/>
        <end position="22"/>
    </location>
</feature>
<dbReference type="Pfam" id="PF04140">
    <property type="entry name" value="ICMT"/>
    <property type="match status" value="1"/>
</dbReference>
<evidence type="ECO:0000256" key="3">
    <source>
        <dbReference type="ARBA" id="ARBA00022989"/>
    </source>
</evidence>
<evidence type="ECO:0008006" key="8">
    <source>
        <dbReference type="Google" id="ProtNLM"/>
    </source>
</evidence>
<comment type="subcellular location">
    <subcellularLocation>
        <location evidence="1">Membrane</location>
        <topology evidence="1">Multi-pass membrane protein</topology>
    </subcellularLocation>
</comment>
<evidence type="ECO:0000313" key="7">
    <source>
        <dbReference type="Proteomes" id="UP000229297"/>
    </source>
</evidence>
<comment type="caution">
    <text evidence="6">The sequence shown here is derived from an EMBL/GenBank/DDBJ whole genome shotgun (WGS) entry which is preliminary data.</text>
</comment>
<evidence type="ECO:0000256" key="2">
    <source>
        <dbReference type="ARBA" id="ARBA00022692"/>
    </source>
</evidence>
<dbReference type="GO" id="GO:0016020">
    <property type="term" value="C:membrane"/>
    <property type="evidence" value="ECO:0007669"/>
    <property type="project" value="UniProtKB-SubCell"/>
</dbReference>
<accession>A0A2M7JDQ2</accession>
<dbReference type="PANTHER" id="PTHR12714:SF9">
    <property type="entry name" value="PROTEIN-S-ISOPRENYLCYSTEINE O-METHYLTRANSFERASE"/>
    <property type="match status" value="1"/>
</dbReference>
<sequence length="198" mass="23137">MNINFTTAYIVFIVLSTIYRLRRITKSYAGEEKPGKVYEHISYAFMLMLYLLVTIGSIFEYFYSRYIIHVCPQEVNLTVSLIGLIMYVGIIPARAWAIRHLKEHVSHDIKINDDHRLVNDGPYRFVRHPLALCVIIEVIGFSLVPNSYISALSAVVLFVPFMLYRIRLEEQALIEKFGCEYIDYQKGVAMLIPWKHRR</sequence>
<name>A0A2M7JDQ2_9BACT</name>
<feature type="transmembrane region" description="Helical" evidence="5">
    <location>
        <begin position="75"/>
        <end position="97"/>
    </location>
</feature>
<feature type="transmembrane region" description="Helical" evidence="5">
    <location>
        <begin position="43"/>
        <end position="63"/>
    </location>
</feature>
<dbReference type="Proteomes" id="UP000229297">
    <property type="component" value="Unassembled WGS sequence"/>
</dbReference>
<keyword evidence="2 5" id="KW-0812">Transmembrane</keyword>
<evidence type="ECO:0000313" key="6">
    <source>
        <dbReference type="EMBL" id="PIX17540.1"/>
    </source>
</evidence>
<dbReference type="GO" id="GO:0004671">
    <property type="term" value="F:protein C-terminal S-isoprenylcysteine carboxyl O-methyltransferase activity"/>
    <property type="evidence" value="ECO:0007669"/>
    <property type="project" value="InterPro"/>
</dbReference>
<dbReference type="InterPro" id="IPR007269">
    <property type="entry name" value="ICMT_MeTrfase"/>
</dbReference>
<evidence type="ECO:0000256" key="1">
    <source>
        <dbReference type="ARBA" id="ARBA00004141"/>
    </source>
</evidence>
<proteinExistence type="predicted"/>
<dbReference type="AlphaFoldDB" id="A0A2M7JDQ2"/>
<protein>
    <recommendedName>
        <fullName evidence="8">Isoprenylcysteine carboxylmethyltransferase family protein</fullName>
    </recommendedName>
</protein>